<dbReference type="AlphaFoldDB" id="A0A225W4L0"/>
<dbReference type="OrthoDB" id="207120at2759"/>
<organism evidence="1 2">
    <name type="scientific">Phytophthora megakarya</name>
    <dbReference type="NCBI Taxonomy" id="4795"/>
    <lineage>
        <taxon>Eukaryota</taxon>
        <taxon>Sar</taxon>
        <taxon>Stramenopiles</taxon>
        <taxon>Oomycota</taxon>
        <taxon>Peronosporomycetes</taxon>
        <taxon>Peronosporales</taxon>
        <taxon>Peronosporaceae</taxon>
        <taxon>Phytophthora</taxon>
    </lineage>
</organism>
<dbReference type="SUPFAM" id="SSF48065">
    <property type="entry name" value="DBL homology domain (DH-domain)"/>
    <property type="match status" value="1"/>
</dbReference>
<comment type="caution">
    <text evidence="1">The sequence shown here is derived from an EMBL/GenBank/DDBJ whole genome shotgun (WGS) entry which is preliminary data.</text>
</comment>
<dbReference type="STRING" id="4795.A0A225W4L0"/>
<reference evidence="2" key="1">
    <citation type="submission" date="2017-03" db="EMBL/GenBank/DDBJ databases">
        <title>Phytopthora megakarya and P. palmivora, two closely related causual agents of cacao black pod achieved similar genome size and gene model numbers by different mechanisms.</title>
        <authorList>
            <person name="Ali S."/>
            <person name="Shao J."/>
            <person name="Larry D.J."/>
            <person name="Kronmiller B."/>
            <person name="Shen D."/>
            <person name="Strem M.D."/>
            <person name="Melnick R.L."/>
            <person name="Guiltinan M.J."/>
            <person name="Tyler B.M."/>
            <person name="Meinhardt L.W."/>
            <person name="Bailey B.A."/>
        </authorList>
    </citation>
    <scope>NUCLEOTIDE SEQUENCE [LARGE SCALE GENOMIC DNA]</scope>
    <source>
        <strain evidence="2">zdho120</strain>
    </source>
</reference>
<dbReference type="InterPro" id="IPR035899">
    <property type="entry name" value="DBL_dom_sf"/>
</dbReference>
<evidence type="ECO:0000313" key="2">
    <source>
        <dbReference type="Proteomes" id="UP000198211"/>
    </source>
</evidence>
<accession>A0A225W4L0</accession>
<dbReference type="Proteomes" id="UP000198211">
    <property type="component" value="Unassembled WGS sequence"/>
</dbReference>
<sequence length="129" mass="14953">MTMLESVVPPELPISEVSPARTPQVMRLAKMTYDERSPRFLRHLQALDHPSKRNWTTVERICSEVTETEKDYVYDLTQLVERFLDPFAAFAARFCKTKEDFPAFTELRCAAHVILGVHNELLKLMEPSQ</sequence>
<dbReference type="EMBL" id="NBNE01001932">
    <property type="protein sequence ID" value="OWZ12129.1"/>
    <property type="molecule type" value="Genomic_DNA"/>
</dbReference>
<dbReference type="Gene3D" id="1.20.900.10">
    <property type="entry name" value="Dbl homology (DH) domain"/>
    <property type="match status" value="1"/>
</dbReference>
<keyword evidence="2" id="KW-1185">Reference proteome</keyword>
<name>A0A225W4L0_9STRA</name>
<evidence type="ECO:0000313" key="1">
    <source>
        <dbReference type="EMBL" id="OWZ12129.1"/>
    </source>
</evidence>
<proteinExistence type="predicted"/>
<protein>
    <recommendedName>
        <fullName evidence="3">DH domain-containing protein</fullName>
    </recommendedName>
</protein>
<evidence type="ECO:0008006" key="3">
    <source>
        <dbReference type="Google" id="ProtNLM"/>
    </source>
</evidence>
<gene>
    <name evidence="1" type="ORF">PHMEG_00014758</name>
</gene>